<feature type="transmembrane region" description="Helical" evidence="1">
    <location>
        <begin position="97"/>
        <end position="126"/>
    </location>
</feature>
<keyword evidence="1" id="KW-1133">Transmembrane helix</keyword>
<keyword evidence="3" id="KW-1185">Reference proteome</keyword>
<dbReference type="Pfam" id="PF12730">
    <property type="entry name" value="ABC2_membrane_4"/>
    <property type="match status" value="1"/>
</dbReference>
<dbReference type="HOGENOM" id="CLU_086622_5_0_9"/>
<feature type="transmembrane region" description="Helical" evidence="1">
    <location>
        <begin position="138"/>
        <end position="159"/>
    </location>
</feature>
<feature type="transmembrane region" description="Helical" evidence="1">
    <location>
        <begin position="221"/>
        <end position="240"/>
    </location>
</feature>
<evidence type="ECO:0000313" key="3">
    <source>
        <dbReference type="Proteomes" id="UP000029518"/>
    </source>
</evidence>
<feature type="transmembrane region" description="Helical" evidence="1">
    <location>
        <begin position="171"/>
        <end position="193"/>
    </location>
</feature>
<accession>A0A089L593</accession>
<dbReference type="Proteomes" id="UP000029518">
    <property type="component" value="Chromosome"/>
</dbReference>
<evidence type="ECO:0000313" key="2">
    <source>
        <dbReference type="EMBL" id="AIQ55912.1"/>
    </source>
</evidence>
<dbReference type="EMBL" id="CP009285">
    <property type="protein sequence ID" value="AIQ55912.1"/>
    <property type="molecule type" value="Genomic_DNA"/>
</dbReference>
<dbReference type="RefSeq" id="WP_042210223.1">
    <property type="nucleotide sequence ID" value="NZ_CP009285.1"/>
</dbReference>
<dbReference type="PANTHER" id="PTHR37305:SF1">
    <property type="entry name" value="MEMBRANE PROTEIN"/>
    <property type="match status" value="1"/>
</dbReference>
<reference evidence="2" key="1">
    <citation type="submission" date="2014-08" db="EMBL/GenBank/DDBJ databases">
        <title>Comparative genomics of the Paenibacillus odorifer group.</title>
        <authorList>
            <person name="den Bakker H.C."/>
            <person name="Tsai Y.-C.Y.-C."/>
            <person name="Martin N."/>
            <person name="Korlach J."/>
            <person name="Wiedmann M."/>
        </authorList>
    </citation>
    <scope>NUCLEOTIDE SEQUENCE [LARGE SCALE GENOMIC DNA]</scope>
    <source>
        <strain evidence="2">DSM 13188</strain>
    </source>
</reference>
<gene>
    <name evidence="2" type="ORF">PBOR_02220</name>
</gene>
<proteinExistence type="predicted"/>
<dbReference type="AlphaFoldDB" id="A0A089L593"/>
<dbReference type="OrthoDB" id="9781996at2"/>
<dbReference type="KEGG" id="pbd:PBOR_02220"/>
<protein>
    <submittedName>
        <fullName evidence="2">Membrane protein</fullName>
    </submittedName>
</protein>
<sequence>MRPFLRIMSAERLKMSGSWVWLLILISPLIALAVGAVADRQPDGVFTWQVLLSAMSVIHAMLFLPVLSGIFAALICRSEHSDGGWKMLLALPVRRTSVYLAKYTMVMALLAAVQLLFLAALLGMGLYRGAEGGVPWRLLLTSLFGGWFACLPLAALQLAVSQGWSSFGAPLALNVCFTIPNMLIANSAAYGPYYPWVQPLLAMSPFGEDKFGAFNLPVESLMIVVSGSLILFLAAGLFFFRRKAV</sequence>
<evidence type="ECO:0000256" key="1">
    <source>
        <dbReference type="SAM" id="Phobius"/>
    </source>
</evidence>
<keyword evidence="1" id="KW-0812">Transmembrane</keyword>
<name>A0A089L593_PAEBO</name>
<organism evidence="2 3">
    <name type="scientific">Paenibacillus borealis</name>
    <dbReference type="NCBI Taxonomy" id="160799"/>
    <lineage>
        <taxon>Bacteria</taxon>
        <taxon>Bacillati</taxon>
        <taxon>Bacillota</taxon>
        <taxon>Bacilli</taxon>
        <taxon>Bacillales</taxon>
        <taxon>Paenibacillaceae</taxon>
        <taxon>Paenibacillus</taxon>
    </lineage>
</organism>
<keyword evidence="1" id="KW-0472">Membrane</keyword>
<dbReference type="PANTHER" id="PTHR37305">
    <property type="entry name" value="INTEGRAL MEMBRANE PROTEIN-RELATED"/>
    <property type="match status" value="1"/>
</dbReference>
<feature type="transmembrane region" description="Helical" evidence="1">
    <location>
        <begin position="48"/>
        <end position="76"/>
    </location>
</feature>
<dbReference type="CDD" id="cd21809">
    <property type="entry name" value="ABC-2_lan_permease-like"/>
    <property type="match status" value="1"/>
</dbReference>